<evidence type="ECO:0000313" key="6">
    <source>
        <dbReference type="EMBL" id="MDJ1645512.1"/>
    </source>
</evidence>
<dbReference type="RefSeq" id="WP_283827074.1">
    <property type="nucleotide sequence ID" value="NZ_JASDDP010000004.1"/>
</dbReference>
<proteinExistence type="inferred from homology"/>
<name>A0AAJ1PQK4_9MOLU</name>
<dbReference type="EC" id="3.5.4.31" evidence="4"/>
<dbReference type="GO" id="GO:0046872">
    <property type="term" value="F:metal ion binding"/>
    <property type="evidence" value="ECO:0007669"/>
    <property type="project" value="UniProtKB-KW"/>
</dbReference>
<dbReference type="Gene3D" id="3.20.20.140">
    <property type="entry name" value="Metal-dependent hydrolases"/>
    <property type="match status" value="1"/>
</dbReference>
<dbReference type="AlphaFoldDB" id="A0AAJ1PQK4"/>
<evidence type="ECO:0000259" key="5">
    <source>
        <dbReference type="Pfam" id="PF01979"/>
    </source>
</evidence>
<dbReference type="SUPFAM" id="SSF51556">
    <property type="entry name" value="Metallo-dependent hydrolases"/>
    <property type="match status" value="1"/>
</dbReference>
<protein>
    <recommendedName>
        <fullName evidence="4">5-methylthioadenosine/S-adenosylhomocysteine deaminase</fullName>
        <shortName evidence="4">MTA/SAH deaminase</shortName>
        <ecNumber evidence="4">3.5.4.28</ecNumber>
        <ecNumber evidence="4">3.5.4.31</ecNumber>
    </recommendedName>
</protein>
<dbReference type="Pfam" id="PF01979">
    <property type="entry name" value="Amidohydro_1"/>
    <property type="match status" value="1"/>
</dbReference>
<evidence type="ECO:0000256" key="3">
    <source>
        <dbReference type="ARBA" id="ARBA00022833"/>
    </source>
</evidence>
<organism evidence="6 7">
    <name type="scientific">Mycoplasma phocimorsus</name>
    <dbReference type="NCBI Taxonomy" id="3045839"/>
    <lineage>
        <taxon>Bacteria</taxon>
        <taxon>Bacillati</taxon>
        <taxon>Mycoplasmatota</taxon>
        <taxon>Mollicutes</taxon>
        <taxon>Mycoplasmataceae</taxon>
        <taxon>Mycoplasma</taxon>
    </lineage>
</organism>
<feature type="binding site" evidence="4">
    <location>
        <position position="205"/>
    </location>
    <ligand>
        <name>substrate</name>
    </ligand>
</feature>
<comment type="catalytic activity">
    <reaction evidence="4">
        <text>S-methyl-5'-thioadenosine + H2O + H(+) = S-methyl-5'-thioinosine + NH4(+)</text>
        <dbReference type="Rhea" id="RHEA:25025"/>
        <dbReference type="ChEBI" id="CHEBI:15377"/>
        <dbReference type="ChEBI" id="CHEBI:15378"/>
        <dbReference type="ChEBI" id="CHEBI:17509"/>
        <dbReference type="ChEBI" id="CHEBI:28938"/>
        <dbReference type="ChEBI" id="CHEBI:48595"/>
        <dbReference type="EC" id="3.5.4.31"/>
    </reaction>
</comment>
<dbReference type="EMBL" id="JASDDP010000004">
    <property type="protein sequence ID" value="MDJ1645512.1"/>
    <property type="molecule type" value="Genomic_DNA"/>
</dbReference>
<sequence length="422" mass="47695">MKIWIKNATIITVNENFDVLKNSHVYIEKNKIVHVGKKIPFVPDKIINAKNKVVMPGLINSHTHIAMTLLRNFSDDISLEEWLFKNVFPVEDKLSKEDIYYGAKIGIIEMIQNGTTAFNDMYFFTESIVKAADELKIRAMIGRGMSNADQNVVEEIYNLVRNNKTELISFNIAPHATYTNNKNGLKLALNLSKELKLPIHIHLNETKNDSKKCIKDFKKTQLQLLNDLGYLERHLILAHSIWISNADLHLIENKNVSLVHCPISNAKLASGIMGVNEYLKRGINVSIGNDGPSSNNTLDMFQEMKFASLVSKLKENNPKGLDARKIIEMATVNGAKALGYNNLGRIKKDYLADLIIIDISNISHTPNNNIVNSIIFSTTGYDVDTTIVNGKILYENKKFKIINQNEINKTIKIVNSITKKFK</sequence>
<dbReference type="PANTHER" id="PTHR43794:SF11">
    <property type="entry name" value="AMIDOHYDROLASE-RELATED DOMAIN-CONTAINING PROTEIN"/>
    <property type="match status" value="1"/>
</dbReference>
<comment type="similarity">
    <text evidence="4">Belongs to the metallo-dependent hydrolases superfamily. MTA/SAH deaminase family.</text>
</comment>
<evidence type="ECO:0000313" key="7">
    <source>
        <dbReference type="Proteomes" id="UP001224428"/>
    </source>
</evidence>
<keyword evidence="1 4" id="KW-0479">Metal-binding</keyword>
<evidence type="ECO:0000256" key="2">
    <source>
        <dbReference type="ARBA" id="ARBA00022801"/>
    </source>
</evidence>
<dbReference type="PANTHER" id="PTHR43794">
    <property type="entry name" value="AMINOHYDROLASE SSNA-RELATED"/>
    <property type="match status" value="1"/>
</dbReference>
<keyword evidence="7" id="KW-1185">Reference proteome</keyword>
<dbReference type="InterPro" id="IPR032466">
    <property type="entry name" value="Metal_Hydrolase"/>
</dbReference>
<dbReference type="InterPro" id="IPR050287">
    <property type="entry name" value="MTA/SAH_deaminase"/>
</dbReference>
<dbReference type="InterPro" id="IPR023512">
    <property type="entry name" value="Deaminase_MtaD/DadD"/>
</dbReference>
<dbReference type="SUPFAM" id="SSF51338">
    <property type="entry name" value="Composite domain of metallo-dependent hydrolases"/>
    <property type="match status" value="1"/>
</dbReference>
<accession>A0AAJ1PQK4</accession>
<feature type="binding site" evidence="4">
    <location>
        <position position="62"/>
    </location>
    <ligand>
        <name>Zn(2+)</name>
        <dbReference type="ChEBI" id="CHEBI:29105"/>
    </ligand>
</feature>
<feature type="binding site" evidence="4">
    <location>
        <position position="290"/>
    </location>
    <ligand>
        <name>substrate</name>
    </ligand>
</feature>
<evidence type="ECO:0000256" key="1">
    <source>
        <dbReference type="ARBA" id="ARBA00022723"/>
    </source>
</evidence>
<reference evidence="6" key="1">
    <citation type="submission" date="2023-05" db="EMBL/GenBank/DDBJ databases">
        <title>Mycoplasma phocimorsus sp. nov., isolated from Scandinavian patients with seal finger or septic arthritis after contact with seals.</title>
        <authorList>
            <person name="Skafte-Holm A."/>
            <person name="Pedersen T.R."/>
            <person name="Froelund M."/>
            <person name="Stegger M."/>
            <person name="Qvortrup K."/>
            <person name="Michaels D.L."/>
            <person name="Brown D.R."/>
            <person name="Jensen J.S."/>
        </authorList>
    </citation>
    <scope>NUCLEOTIDE SEQUENCE</scope>
    <source>
        <strain evidence="6">M5725</strain>
    </source>
</reference>
<feature type="domain" description="Amidohydrolase-related" evidence="5">
    <location>
        <begin position="53"/>
        <end position="393"/>
    </location>
</feature>
<evidence type="ECO:0000256" key="4">
    <source>
        <dbReference type="HAMAP-Rule" id="MF_01281"/>
    </source>
</evidence>
<dbReference type="GO" id="GO:0090614">
    <property type="term" value="F:5'-methylthioadenosine deaminase activity"/>
    <property type="evidence" value="ECO:0007669"/>
    <property type="project" value="UniProtKB-UniRule"/>
</dbReference>
<dbReference type="Gene3D" id="2.30.40.10">
    <property type="entry name" value="Urease, subunit C, domain 1"/>
    <property type="match status" value="1"/>
</dbReference>
<dbReference type="Proteomes" id="UP001224428">
    <property type="component" value="Unassembled WGS sequence"/>
</dbReference>
<dbReference type="GO" id="GO:0050270">
    <property type="term" value="F:S-adenosylhomocysteine deaminase activity"/>
    <property type="evidence" value="ECO:0007669"/>
    <property type="project" value="UniProtKB-UniRule"/>
</dbReference>
<comment type="function">
    <text evidence="4">Catalyzes the deamination of 5-methylthioadenosine and S-adenosyl-L-homocysteine into 5-methylthioinosine and S-inosyl-L-homocysteine, respectively. Is also able to deaminate adenosine.</text>
</comment>
<dbReference type="FunFam" id="3.20.20.140:FF:000014">
    <property type="entry name" value="5-methylthioadenosine/S-adenosylhomocysteine deaminase"/>
    <property type="match status" value="1"/>
</dbReference>
<feature type="binding site" evidence="4">
    <location>
        <position position="91"/>
    </location>
    <ligand>
        <name>substrate</name>
    </ligand>
</feature>
<dbReference type="InterPro" id="IPR011059">
    <property type="entry name" value="Metal-dep_hydrolase_composite"/>
</dbReference>
<keyword evidence="2 4" id="KW-0378">Hydrolase</keyword>
<dbReference type="EC" id="3.5.4.28" evidence="4"/>
<dbReference type="InterPro" id="IPR006680">
    <property type="entry name" value="Amidohydro-rel"/>
</dbReference>
<comment type="cofactor">
    <cofactor evidence="4">
        <name>Zn(2+)</name>
        <dbReference type="ChEBI" id="CHEBI:29105"/>
    </cofactor>
    <text evidence="4">Binds 1 zinc ion per subunit.</text>
</comment>
<dbReference type="CDD" id="cd01298">
    <property type="entry name" value="ATZ_TRZ_like"/>
    <property type="match status" value="1"/>
</dbReference>
<keyword evidence="3 4" id="KW-0862">Zinc</keyword>
<feature type="binding site" evidence="4">
    <location>
        <position position="143"/>
    </location>
    <ligand>
        <name>substrate</name>
    </ligand>
</feature>
<feature type="binding site" evidence="4">
    <location>
        <position position="64"/>
    </location>
    <ligand>
        <name>Zn(2+)</name>
        <dbReference type="ChEBI" id="CHEBI:29105"/>
    </ligand>
</feature>
<feature type="binding site" evidence="4">
    <location>
        <position position="175"/>
    </location>
    <ligand>
        <name>substrate</name>
    </ligand>
</feature>
<comment type="caution">
    <text evidence="4">Lacks conserved residue(s) required for the propagation of feature annotation.</text>
</comment>
<gene>
    <name evidence="4" type="primary">mtaD</name>
    <name evidence="6" type="ORF">QLQ80_00195</name>
</gene>
<comment type="caution">
    <text evidence="6">The sequence shown here is derived from an EMBL/GenBank/DDBJ whole genome shotgun (WGS) entry which is preliminary data.</text>
</comment>
<comment type="catalytic activity">
    <reaction evidence="4">
        <text>S-adenosyl-L-homocysteine + H2O + H(+) = S-inosyl-L-homocysteine + NH4(+)</text>
        <dbReference type="Rhea" id="RHEA:20716"/>
        <dbReference type="ChEBI" id="CHEBI:15377"/>
        <dbReference type="ChEBI" id="CHEBI:15378"/>
        <dbReference type="ChEBI" id="CHEBI:28938"/>
        <dbReference type="ChEBI" id="CHEBI:57856"/>
        <dbReference type="ChEBI" id="CHEBI:57985"/>
        <dbReference type="EC" id="3.5.4.28"/>
    </reaction>
</comment>
<dbReference type="HAMAP" id="MF_01281">
    <property type="entry name" value="MTA_SAH_deamin"/>
    <property type="match status" value="1"/>
</dbReference>
<feature type="binding site" evidence="4">
    <location>
        <position position="290"/>
    </location>
    <ligand>
        <name>Zn(2+)</name>
        <dbReference type="ChEBI" id="CHEBI:29105"/>
    </ligand>
</feature>
<feature type="binding site" evidence="4">
    <location>
        <position position="202"/>
    </location>
    <ligand>
        <name>Zn(2+)</name>
        <dbReference type="ChEBI" id="CHEBI:29105"/>
    </ligand>
</feature>